<dbReference type="Proteomes" id="UP001196870">
    <property type="component" value="Unassembled WGS sequence"/>
</dbReference>
<evidence type="ECO:0000313" key="2">
    <source>
        <dbReference type="Proteomes" id="UP001196870"/>
    </source>
</evidence>
<dbReference type="EMBL" id="JAAGBB010000017">
    <property type="protein sequence ID" value="MBR0665756.1"/>
    <property type="molecule type" value="Genomic_DNA"/>
</dbReference>
<proteinExistence type="predicted"/>
<accession>A0ABS5EZP8</accession>
<comment type="caution">
    <text evidence="1">The sequence shown here is derived from an EMBL/GenBank/DDBJ whole genome shotgun (WGS) entry which is preliminary data.</text>
</comment>
<dbReference type="RefSeq" id="WP_211853425.1">
    <property type="nucleotide sequence ID" value="NZ_JAAGBB010000017.1"/>
</dbReference>
<gene>
    <name evidence="1" type="ORF">GXW71_15465</name>
</gene>
<evidence type="ECO:0000313" key="1">
    <source>
        <dbReference type="EMBL" id="MBR0665756.1"/>
    </source>
</evidence>
<protein>
    <recommendedName>
        <fullName evidence="3">Flagellar protein FlgN</fullName>
    </recommendedName>
</protein>
<evidence type="ECO:0008006" key="3">
    <source>
        <dbReference type="Google" id="ProtNLM"/>
    </source>
</evidence>
<keyword evidence="2" id="KW-1185">Reference proteome</keyword>
<sequence length="134" mass="13908">MMDVLLRAGHRLAEALAAENAALAKLDLATAGQLAGDKLRATDAFAAAAQSCQKLGTRAVGPEQSVARALAAHIATLGEENRRLLQRAIALQSRVIETIAQAALPSANPLPGYANLARRPIQQPASALALSARI</sequence>
<organism evidence="1 2">
    <name type="scientific">Plastoroseomonas hellenica</name>
    <dbReference type="NCBI Taxonomy" id="2687306"/>
    <lineage>
        <taxon>Bacteria</taxon>
        <taxon>Pseudomonadati</taxon>
        <taxon>Pseudomonadota</taxon>
        <taxon>Alphaproteobacteria</taxon>
        <taxon>Acetobacterales</taxon>
        <taxon>Acetobacteraceae</taxon>
        <taxon>Plastoroseomonas</taxon>
    </lineage>
</organism>
<reference evidence="2" key="1">
    <citation type="journal article" date="2021" name="Syst. Appl. Microbiol.">
        <title>Roseomonas hellenica sp. nov., isolated from roots of wild-growing Alkanna tinctoria.</title>
        <authorList>
            <person name="Rat A."/>
            <person name="Naranjo H.D."/>
            <person name="Lebbe L."/>
            <person name="Cnockaert M."/>
            <person name="Krigas N."/>
            <person name="Grigoriadou K."/>
            <person name="Maloupa E."/>
            <person name="Willems A."/>
        </authorList>
    </citation>
    <scope>NUCLEOTIDE SEQUENCE [LARGE SCALE GENOMIC DNA]</scope>
    <source>
        <strain evidence="2">LMG 31523</strain>
    </source>
</reference>
<name>A0ABS5EZP8_9PROT</name>